<gene>
    <name evidence="1" type="ORF">ACG04Q_07410</name>
</gene>
<dbReference type="Proteomes" id="UP001606302">
    <property type="component" value="Unassembled WGS sequence"/>
</dbReference>
<dbReference type="Gene3D" id="3.40.50.150">
    <property type="entry name" value="Vaccinia Virus protein VP39"/>
    <property type="match status" value="1"/>
</dbReference>
<dbReference type="EC" id="2.1.1.222" evidence="1"/>
<keyword evidence="1" id="KW-0808">Transferase</keyword>
<dbReference type="GO" id="GO:0032259">
    <property type="term" value="P:methylation"/>
    <property type="evidence" value="ECO:0007669"/>
    <property type="project" value="UniProtKB-KW"/>
</dbReference>
<evidence type="ECO:0000313" key="1">
    <source>
        <dbReference type="EMBL" id="MFG6461393.1"/>
    </source>
</evidence>
<dbReference type="CDD" id="cd02440">
    <property type="entry name" value="AdoMet_MTases"/>
    <property type="match status" value="1"/>
</dbReference>
<dbReference type="SUPFAM" id="SSF53335">
    <property type="entry name" value="S-adenosyl-L-methionine-dependent methyltransferases"/>
    <property type="match status" value="1"/>
</dbReference>
<dbReference type="EC" id="2.1.1.64" evidence="1"/>
<proteinExistence type="predicted"/>
<dbReference type="Pfam" id="PF13489">
    <property type="entry name" value="Methyltransf_23"/>
    <property type="match status" value="1"/>
</dbReference>
<comment type="caution">
    <text evidence="1">The sequence shown here is derived from an EMBL/GenBank/DDBJ whole genome shotgun (WGS) entry which is preliminary data.</text>
</comment>
<dbReference type="EMBL" id="JBIGHX010000002">
    <property type="protein sequence ID" value="MFG6461393.1"/>
    <property type="molecule type" value="Genomic_DNA"/>
</dbReference>
<accession>A0ABW7GHH3</accession>
<dbReference type="RefSeq" id="WP_394510251.1">
    <property type="nucleotide sequence ID" value="NZ_JBIGHX010000002.1"/>
</dbReference>
<protein>
    <submittedName>
        <fullName evidence="1">Class I SAM-dependent methyltransferase</fullName>
        <ecNumber evidence="1">2.1.1.222</ecNumber>
        <ecNumber evidence="1">2.1.1.64</ecNumber>
    </submittedName>
</protein>
<name>A0ABW7GHH3_9BURK</name>
<keyword evidence="1" id="KW-0489">Methyltransferase</keyword>
<reference evidence="1 2" key="1">
    <citation type="submission" date="2024-08" db="EMBL/GenBank/DDBJ databases">
        <authorList>
            <person name="Lu H."/>
        </authorList>
    </citation>
    <scope>NUCLEOTIDE SEQUENCE [LARGE SCALE GENOMIC DNA]</scope>
    <source>
        <strain evidence="1 2">DXS20W</strain>
    </source>
</reference>
<evidence type="ECO:0000313" key="2">
    <source>
        <dbReference type="Proteomes" id="UP001606302"/>
    </source>
</evidence>
<sequence>MESRACPVCRSTEATPLFDNRMLAIGEFDMSYEVGRCQGCGFHFAHRLPPASQYGAYYKAASKYDVASSVSALDRLRIEAAVDLMGRWIPKDHRVVDLGCGYGAMLAAMRDAGWQRLQGVDPAPQSALRARENFGLEGIHCGTLDNAHECVDLQAADLVCLMAVLEHLPHLRTDLEQLVARLRPGARLLVEVPAIEGFRADGAEPFGEFSIEHIQFFSFASLRNLLSSLGMQVIAEQAQDLPLAGTGSAFVLAERTAVPTPAPRAPEPQARFDAYIADSERIMQGALQRIPAGRFLVYGAGSHSARLLPRLPAEAQARIAGVVDGNANLTGKPFGAWTVQLPATIADTPELPILVSSFRAQNDIAASLRSKFPNPLVLLY</sequence>
<dbReference type="GO" id="GO:0102208">
    <property type="term" value="F:2-polyprenyl-6-hydroxyphenol methylase activity"/>
    <property type="evidence" value="ECO:0007669"/>
    <property type="project" value="UniProtKB-EC"/>
</dbReference>
<dbReference type="PANTHER" id="PTHR43861">
    <property type="entry name" value="TRANS-ACONITATE 2-METHYLTRANSFERASE-RELATED"/>
    <property type="match status" value="1"/>
</dbReference>
<keyword evidence="2" id="KW-1185">Reference proteome</keyword>
<dbReference type="GO" id="GO:0061542">
    <property type="term" value="F:3-demethylubiquinol 3-O-methyltransferase activity"/>
    <property type="evidence" value="ECO:0007669"/>
    <property type="project" value="UniProtKB-EC"/>
</dbReference>
<organism evidence="1 2">
    <name type="scientific">Pelomonas lactea</name>
    <dbReference type="NCBI Taxonomy" id="3299030"/>
    <lineage>
        <taxon>Bacteria</taxon>
        <taxon>Pseudomonadati</taxon>
        <taxon>Pseudomonadota</taxon>
        <taxon>Betaproteobacteria</taxon>
        <taxon>Burkholderiales</taxon>
        <taxon>Sphaerotilaceae</taxon>
        <taxon>Roseateles</taxon>
    </lineage>
</organism>
<dbReference type="InterPro" id="IPR029063">
    <property type="entry name" value="SAM-dependent_MTases_sf"/>
</dbReference>